<evidence type="ECO:0000313" key="1">
    <source>
        <dbReference type="EMBL" id="ANY18623.1"/>
    </source>
</evidence>
<accession>A0A1B2A8X5</accession>
<dbReference type="EMBL" id="CP016591">
    <property type="protein sequence ID" value="ANY18623.1"/>
    <property type="molecule type" value="Genomic_DNA"/>
</dbReference>
<proteinExistence type="predicted"/>
<dbReference type="STRING" id="692370.A6F68_00087"/>
<dbReference type="AlphaFoldDB" id="A0A1B2A8X5"/>
<dbReference type="Proteomes" id="UP000092932">
    <property type="component" value="Chromosome"/>
</dbReference>
<name>A0A1B2A8X5_9SPHN</name>
<dbReference type="RefSeq" id="WP_157096581.1">
    <property type="nucleotide sequence ID" value="NZ_CP016591.1"/>
</dbReference>
<organism evidence="1 2">
    <name type="scientific">Tsuneonella dongtanensis</name>
    <dbReference type="NCBI Taxonomy" id="692370"/>
    <lineage>
        <taxon>Bacteria</taxon>
        <taxon>Pseudomonadati</taxon>
        <taxon>Pseudomonadota</taxon>
        <taxon>Alphaproteobacteria</taxon>
        <taxon>Sphingomonadales</taxon>
        <taxon>Erythrobacteraceae</taxon>
        <taxon>Tsuneonella</taxon>
    </lineage>
</organism>
<protein>
    <submittedName>
        <fullName evidence="1">Uncharacterized protein</fullName>
    </submittedName>
</protein>
<sequence length="99" mass="11691">MADSNRAYHLRWRTRNRDVLINGLYDEVYEMLENSPRTVVHPILGTFEVPRDLRRTRHETALLLTRTMMAERLGLSMPALSTMAKIIAESRLRKRRPRT</sequence>
<evidence type="ECO:0000313" key="2">
    <source>
        <dbReference type="Proteomes" id="UP000092932"/>
    </source>
</evidence>
<reference evidence="1 2" key="1">
    <citation type="submission" date="2016-07" db="EMBL/GenBank/DDBJ databases">
        <title>Complete genome sequence of Altererythrobacter dongtanensis KCTC 22672, a type strain with esterase isolated from tidal flat.</title>
        <authorList>
            <person name="Cheng H."/>
            <person name="Wu Y.-H."/>
            <person name="Zhou P."/>
            <person name="Huo Y.-Y."/>
            <person name="Wang C.-S."/>
            <person name="Xu X.-W."/>
        </authorList>
    </citation>
    <scope>NUCLEOTIDE SEQUENCE [LARGE SCALE GENOMIC DNA]</scope>
    <source>
        <strain evidence="1 2">KCTC 22672</strain>
    </source>
</reference>
<gene>
    <name evidence="1" type="ORF">A6F68_00087</name>
</gene>
<keyword evidence="2" id="KW-1185">Reference proteome</keyword>
<dbReference type="KEGG" id="ado:A6F68_00087"/>